<name>A0A4Q9Z492_9FLAO</name>
<proteinExistence type="predicted"/>
<keyword evidence="1 2" id="KW-0732">Signal</keyword>
<dbReference type="InterPro" id="IPR026444">
    <property type="entry name" value="Secre_tail"/>
</dbReference>
<dbReference type="EMBL" id="SJPE01000004">
    <property type="protein sequence ID" value="TBX70178.1"/>
    <property type="molecule type" value="Genomic_DNA"/>
</dbReference>
<keyword evidence="5" id="KW-1185">Reference proteome</keyword>
<dbReference type="Proteomes" id="UP000293300">
    <property type="component" value="Unassembled WGS sequence"/>
</dbReference>
<evidence type="ECO:0000313" key="5">
    <source>
        <dbReference type="Proteomes" id="UP000293300"/>
    </source>
</evidence>
<dbReference type="NCBIfam" id="TIGR04183">
    <property type="entry name" value="Por_Secre_tail"/>
    <property type="match status" value="1"/>
</dbReference>
<sequence>MLTSIQVKKTILSIILLANFIGNTQCQAPSNLTVIDNIALITTAELSWVESGNATSWDVAVIPNFDVTSSLPSTIWVSYAANNPLLLTNLPQSSGCYAFFVRSICSSTDVSLWAAVGSTECSSDILNYLTTLSNDSFSAKDNNELQLFPNPSKNVIHLKTDTNIDQITVFDSTGKAILIQTQNCNEINVESLSKGVYLIEVSTNNQKRHKKFIKE</sequence>
<evidence type="ECO:0000256" key="2">
    <source>
        <dbReference type="SAM" id="SignalP"/>
    </source>
</evidence>
<feature type="signal peptide" evidence="2">
    <location>
        <begin position="1"/>
        <end position="28"/>
    </location>
</feature>
<gene>
    <name evidence="4" type="ORF">EZL74_05390</name>
</gene>
<evidence type="ECO:0000259" key="3">
    <source>
        <dbReference type="Pfam" id="PF18962"/>
    </source>
</evidence>
<evidence type="ECO:0000313" key="4">
    <source>
        <dbReference type="EMBL" id="TBX70178.1"/>
    </source>
</evidence>
<feature type="domain" description="Secretion system C-terminal sorting" evidence="3">
    <location>
        <begin position="147"/>
        <end position="213"/>
    </location>
</feature>
<dbReference type="Pfam" id="PF18962">
    <property type="entry name" value="Por_Secre_tail"/>
    <property type="match status" value="1"/>
</dbReference>
<dbReference type="AlphaFoldDB" id="A0A4Q9Z492"/>
<organism evidence="4 5">
    <name type="scientific">Flavobacterium silvisoli</name>
    <dbReference type="NCBI Taxonomy" id="2529433"/>
    <lineage>
        <taxon>Bacteria</taxon>
        <taxon>Pseudomonadati</taxon>
        <taxon>Bacteroidota</taxon>
        <taxon>Flavobacteriia</taxon>
        <taxon>Flavobacteriales</taxon>
        <taxon>Flavobacteriaceae</taxon>
        <taxon>Flavobacterium</taxon>
    </lineage>
</organism>
<comment type="caution">
    <text evidence="4">The sequence shown here is derived from an EMBL/GenBank/DDBJ whole genome shotgun (WGS) entry which is preliminary data.</text>
</comment>
<evidence type="ECO:0000256" key="1">
    <source>
        <dbReference type="ARBA" id="ARBA00022729"/>
    </source>
</evidence>
<reference evidence="4 5" key="1">
    <citation type="submission" date="2019-02" db="EMBL/GenBank/DDBJ databases">
        <title>Flavobacterium sp. RD-2-33 isolated from forest soil.</title>
        <authorList>
            <person name="Chaudhary D.K."/>
        </authorList>
    </citation>
    <scope>NUCLEOTIDE SEQUENCE [LARGE SCALE GENOMIC DNA]</scope>
    <source>
        <strain evidence="4 5">RD-2-33</strain>
    </source>
</reference>
<protein>
    <submittedName>
        <fullName evidence="4">T9SS type A sorting domain-containing protein</fullName>
    </submittedName>
</protein>
<accession>A0A4Q9Z492</accession>
<feature type="chain" id="PRO_5020593811" evidence="2">
    <location>
        <begin position="29"/>
        <end position="215"/>
    </location>
</feature>